<dbReference type="GO" id="GO:0016887">
    <property type="term" value="F:ATP hydrolysis activity"/>
    <property type="evidence" value="ECO:0007669"/>
    <property type="project" value="InterPro"/>
</dbReference>
<feature type="transmembrane region" description="Helical" evidence="10">
    <location>
        <begin position="435"/>
        <end position="453"/>
    </location>
</feature>
<dbReference type="PANTHER" id="PTHR48041">
    <property type="entry name" value="ABC TRANSPORTER G FAMILY MEMBER 28"/>
    <property type="match status" value="1"/>
</dbReference>
<keyword evidence="4 10" id="KW-0812">Transmembrane</keyword>
<evidence type="ECO:0000259" key="11">
    <source>
        <dbReference type="PROSITE" id="PS50893"/>
    </source>
</evidence>
<feature type="transmembrane region" description="Helical" evidence="10">
    <location>
        <begin position="460"/>
        <end position="484"/>
    </location>
</feature>
<dbReference type="InterPro" id="IPR043926">
    <property type="entry name" value="ABCG_dom"/>
</dbReference>
<keyword evidence="9" id="KW-0175">Coiled coil</keyword>
<gene>
    <name evidence="12" type="ORF">GTHE00462_LOCUS29072</name>
</gene>
<dbReference type="GO" id="GO:0009507">
    <property type="term" value="C:chloroplast"/>
    <property type="evidence" value="ECO:0007669"/>
    <property type="project" value="UniProtKB-SubCell"/>
</dbReference>
<dbReference type="InterPro" id="IPR003439">
    <property type="entry name" value="ABC_transporter-like_ATP-bd"/>
</dbReference>
<dbReference type="Pfam" id="PF00005">
    <property type="entry name" value="ABC_tran"/>
    <property type="match status" value="1"/>
</dbReference>
<evidence type="ECO:0000256" key="1">
    <source>
        <dbReference type="ARBA" id="ARBA00004141"/>
    </source>
</evidence>
<dbReference type="PROSITE" id="PS00211">
    <property type="entry name" value="ABC_TRANSPORTER_1"/>
    <property type="match status" value="1"/>
</dbReference>
<dbReference type="GO" id="GO:0140359">
    <property type="term" value="F:ABC-type transporter activity"/>
    <property type="evidence" value="ECO:0007669"/>
    <property type="project" value="InterPro"/>
</dbReference>
<dbReference type="InterPro" id="IPR003593">
    <property type="entry name" value="AAA+_ATPase"/>
</dbReference>
<feature type="domain" description="ABC transporter" evidence="11">
    <location>
        <begin position="13"/>
        <end position="252"/>
    </location>
</feature>
<sequence>MSQHENFIADTLLSFHDISWKTEDGKSILHGVSGVVQAGKVMAIMGASGSGKTTLLQILAGQRQQSEGAVRINGEDMNRAMKRYLGMVPQEDVLLPTVTVEEAISFSAAIRMPSNVSEEERKQLVEQQVADLGLQSIRSSRIGDPRRRKGISGGEKKRVSIAMEMVHRPRVLLLDEPTSGLDSAATHQMLKLLQDLARSSNVAVAFTIHQPSSRDFHLFDKLLLLSEGRTAYYGSARGALAHFEAVGHACPEFTNPAEFFLDLLSGFDVGLEGKEKIISSFEKSDAHRVLEEELEQAEEQRSRALQRASSSADKRKFLANEENFATTFTEQFVLLFRRAWINSTRNPVSARAAFGRSVTMGLLVGFLYRGVQFTQASVQDRTGALYFVITTQIFSAQASMRIFLEERDLFFRERLAGAYRTSSYYWSKSLADTPLQLVCALVFSLLGYFLVGLQASLAHVLTYCLSVIITTLAAESYVVMIGALVPDDKLGVILGPLGFALMSLLGGFFLNIESLPVWISWLQFSSLFRYSFAAIMQNEFKGLSFTCSPEDLANWVEKLDEGTKAHVMEFLHLIPCPTPDGETHLKRLKVDGMSITWNILILTLLFLLFRVVGFIALYHRSNRMLPKLSSTLSPDKKTQ</sequence>
<keyword evidence="5" id="KW-0547">Nucleotide-binding</keyword>
<keyword evidence="7 10" id="KW-1133">Transmembrane helix</keyword>
<reference evidence="12" key="1">
    <citation type="submission" date="2021-01" db="EMBL/GenBank/DDBJ databases">
        <authorList>
            <person name="Corre E."/>
            <person name="Pelletier E."/>
            <person name="Niang G."/>
            <person name="Scheremetjew M."/>
            <person name="Finn R."/>
            <person name="Kale V."/>
            <person name="Holt S."/>
            <person name="Cochrane G."/>
            <person name="Meng A."/>
            <person name="Brown T."/>
            <person name="Cohen L."/>
        </authorList>
    </citation>
    <scope>NUCLEOTIDE SEQUENCE</scope>
    <source>
        <strain evidence="12">CCMP 2712</strain>
    </source>
</reference>
<dbReference type="InterPro" id="IPR013525">
    <property type="entry name" value="ABC2_TM"/>
</dbReference>
<evidence type="ECO:0000256" key="9">
    <source>
        <dbReference type="SAM" id="Coils"/>
    </source>
</evidence>
<dbReference type="Pfam" id="PF19055">
    <property type="entry name" value="ABC2_membrane_7"/>
    <property type="match status" value="1"/>
</dbReference>
<protein>
    <recommendedName>
        <fullName evidence="11">ABC transporter domain-containing protein</fullName>
    </recommendedName>
</protein>
<feature type="transmembrane region" description="Helical" evidence="10">
    <location>
        <begin position="517"/>
        <end position="536"/>
    </location>
</feature>
<dbReference type="GO" id="GO:0005886">
    <property type="term" value="C:plasma membrane"/>
    <property type="evidence" value="ECO:0007669"/>
    <property type="project" value="TreeGrafter"/>
</dbReference>
<evidence type="ECO:0000256" key="8">
    <source>
        <dbReference type="ARBA" id="ARBA00023136"/>
    </source>
</evidence>
<evidence type="ECO:0000256" key="4">
    <source>
        <dbReference type="ARBA" id="ARBA00022692"/>
    </source>
</evidence>
<feature type="transmembrane region" description="Helical" evidence="10">
    <location>
        <begin position="490"/>
        <end position="510"/>
    </location>
</feature>
<feature type="coiled-coil region" evidence="9">
    <location>
        <begin position="280"/>
        <end position="314"/>
    </location>
</feature>
<dbReference type="Gene3D" id="3.40.50.300">
    <property type="entry name" value="P-loop containing nucleotide triphosphate hydrolases"/>
    <property type="match status" value="1"/>
</dbReference>
<dbReference type="Pfam" id="PF01061">
    <property type="entry name" value="ABC2_membrane"/>
    <property type="match status" value="1"/>
</dbReference>
<dbReference type="InterPro" id="IPR017871">
    <property type="entry name" value="ABC_transporter-like_CS"/>
</dbReference>
<keyword evidence="8 10" id="KW-0472">Membrane</keyword>
<evidence type="ECO:0000256" key="5">
    <source>
        <dbReference type="ARBA" id="ARBA00022741"/>
    </source>
</evidence>
<organism evidence="12">
    <name type="scientific">Guillardia theta</name>
    <name type="common">Cryptophyte</name>
    <name type="synonym">Cryptomonas phi</name>
    <dbReference type="NCBI Taxonomy" id="55529"/>
    <lineage>
        <taxon>Eukaryota</taxon>
        <taxon>Cryptophyceae</taxon>
        <taxon>Pyrenomonadales</taxon>
        <taxon>Geminigeraceae</taxon>
        <taxon>Guillardia</taxon>
    </lineage>
</organism>
<evidence type="ECO:0000256" key="2">
    <source>
        <dbReference type="ARBA" id="ARBA00004229"/>
    </source>
</evidence>
<evidence type="ECO:0000313" key="12">
    <source>
        <dbReference type="EMBL" id="CAE2323945.1"/>
    </source>
</evidence>
<evidence type="ECO:0000256" key="6">
    <source>
        <dbReference type="ARBA" id="ARBA00022840"/>
    </source>
</evidence>
<dbReference type="GO" id="GO:0005524">
    <property type="term" value="F:ATP binding"/>
    <property type="evidence" value="ECO:0007669"/>
    <property type="project" value="UniProtKB-KW"/>
</dbReference>
<evidence type="ECO:0000256" key="7">
    <source>
        <dbReference type="ARBA" id="ARBA00022989"/>
    </source>
</evidence>
<dbReference type="AlphaFoldDB" id="A0A7S4UDT0"/>
<dbReference type="InterPro" id="IPR027417">
    <property type="entry name" value="P-loop_NTPase"/>
</dbReference>
<dbReference type="PROSITE" id="PS50893">
    <property type="entry name" value="ABC_TRANSPORTER_2"/>
    <property type="match status" value="1"/>
</dbReference>
<feature type="transmembrane region" description="Helical" evidence="10">
    <location>
        <begin position="595"/>
        <end position="618"/>
    </location>
</feature>
<name>A0A7S4UDT0_GUITH</name>
<dbReference type="SMART" id="SM00382">
    <property type="entry name" value="AAA"/>
    <property type="match status" value="1"/>
</dbReference>
<dbReference type="EMBL" id="HBKN01037094">
    <property type="protein sequence ID" value="CAE2323945.1"/>
    <property type="molecule type" value="Transcribed_RNA"/>
</dbReference>
<dbReference type="SUPFAM" id="SSF52540">
    <property type="entry name" value="P-loop containing nucleoside triphosphate hydrolases"/>
    <property type="match status" value="1"/>
</dbReference>
<evidence type="ECO:0000256" key="3">
    <source>
        <dbReference type="ARBA" id="ARBA00022448"/>
    </source>
</evidence>
<proteinExistence type="predicted"/>
<keyword evidence="6" id="KW-0067">ATP-binding</keyword>
<dbReference type="InterPro" id="IPR050352">
    <property type="entry name" value="ABCG_transporters"/>
</dbReference>
<dbReference type="PANTHER" id="PTHR48041:SF139">
    <property type="entry name" value="PROTEIN SCARLET"/>
    <property type="match status" value="1"/>
</dbReference>
<evidence type="ECO:0000256" key="10">
    <source>
        <dbReference type="SAM" id="Phobius"/>
    </source>
</evidence>
<comment type="subcellular location">
    <subcellularLocation>
        <location evidence="1">Membrane</location>
        <topology evidence="1">Multi-pass membrane protein</topology>
    </subcellularLocation>
    <subcellularLocation>
        <location evidence="2">Plastid</location>
        <location evidence="2">Chloroplast</location>
    </subcellularLocation>
</comment>
<keyword evidence="3" id="KW-0813">Transport</keyword>
<accession>A0A7S4UDT0</accession>